<sequence>MGKAADLSEFDRGQIVMARRLGTRITETGRLFTICDTSSRRQGVGLPRVIKGKGQSETVPLGKEKSAPDSGSADSTIQCRSKRKCFGTHSSADTVGYGTVQQMTHSFASIGKATSSATPTVGPGTSRLTMDEWKRVAWSDESRFLINDVEDRVRVRRLPGEQLLPSCRAGHTQAGGGGIMLWGTFSWAALGAVVVVEQTMKAANYLNIIADKLHPYIAFVFATGNGIFQQDNSPCHKARIVFEWFEDIK</sequence>
<dbReference type="InterPro" id="IPR036397">
    <property type="entry name" value="RNaseH_sf"/>
</dbReference>
<dbReference type="Proteomes" id="UP000499080">
    <property type="component" value="Unassembled WGS sequence"/>
</dbReference>
<keyword evidence="3" id="KW-1185">Reference proteome</keyword>
<organism evidence="2 3">
    <name type="scientific">Araneus ventricosus</name>
    <name type="common">Orbweaver spider</name>
    <name type="synonym">Epeira ventricosa</name>
    <dbReference type="NCBI Taxonomy" id="182803"/>
    <lineage>
        <taxon>Eukaryota</taxon>
        <taxon>Metazoa</taxon>
        <taxon>Ecdysozoa</taxon>
        <taxon>Arthropoda</taxon>
        <taxon>Chelicerata</taxon>
        <taxon>Arachnida</taxon>
        <taxon>Araneae</taxon>
        <taxon>Araneomorphae</taxon>
        <taxon>Entelegynae</taxon>
        <taxon>Araneoidea</taxon>
        <taxon>Araneidae</taxon>
        <taxon>Araneus</taxon>
    </lineage>
</organism>
<evidence type="ECO:0008006" key="4">
    <source>
        <dbReference type="Google" id="ProtNLM"/>
    </source>
</evidence>
<dbReference type="OrthoDB" id="6435879at2759"/>
<comment type="caution">
    <text evidence="2">The sequence shown here is derived from an EMBL/GenBank/DDBJ whole genome shotgun (WGS) entry which is preliminary data.</text>
</comment>
<evidence type="ECO:0000256" key="1">
    <source>
        <dbReference type="SAM" id="MobiDB-lite"/>
    </source>
</evidence>
<proteinExistence type="predicted"/>
<reference evidence="2 3" key="1">
    <citation type="journal article" date="2019" name="Sci. Rep.">
        <title>Orb-weaving spider Araneus ventricosus genome elucidates the spidroin gene catalogue.</title>
        <authorList>
            <person name="Kono N."/>
            <person name="Nakamura H."/>
            <person name="Ohtoshi R."/>
            <person name="Moran D.A.P."/>
            <person name="Shinohara A."/>
            <person name="Yoshida Y."/>
            <person name="Fujiwara M."/>
            <person name="Mori M."/>
            <person name="Tomita M."/>
            <person name="Arakawa K."/>
        </authorList>
    </citation>
    <scope>NUCLEOTIDE SEQUENCE [LARGE SCALE GENOMIC DNA]</scope>
</reference>
<gene>
    <name evidence="2" type="ORF">AVEN_236015_1</name>
</gene>
<feature type="region of interest" description="Disordered" evidence="1">
    <location>
        <begin position="48"/>
        <end position="75"/>
    </location>
</feature>
<dbReference type="GO" id="GO:0003676">
    <property type="term" value="F:nucleic acid binding"/>
    <property type="evidence" value="ECO:0007669"/>
    <property type="project" value="InterPro"/>
</dbReference>
<name>A0A4Y2MLM1_ARAVE</name>
<evidence type="ECO:0000313" key="3">
    <source>
        <dbReference type="Proteomes" id="UP000499080"/>
    </source>
</evidence>
<dbReference type="Gene3D" id="3.30.420.10">
    <property type="entry name" value="Ribonuclease H-like superfamily/Ribonuclease H"/>
    <property type="match status" value="1"/>
</dbReference>
<evidence type="ECO:0000313" key="2">
    <source>
        <dbReference type="EMBL" id="GBN26526.1"/>
    </source>
</evidence>
<accession>A0A4Y2MLM1</accession>
<dbReference type="AlphaFoldDB" id="A0A4Y2MLM1"/>
<dbReference type="EMBL" id="BGPR01007395">
    <property type="protein sequence ID" value="GBN26526.1"/>
    <property type="molecule type" value="Genomic_DNA"/>
</dbReference>
<protein>
    <recommendedName>
        <fullName evidence="4">Transposable element Tc1 transposase</fullName>
    </recommendedName>
</protein>